<comment type="caution">
    <text evidence="2">The sequence shown here is derived from an EMBL/GenBank/DDBJ whole genome shotgun (WGS) entry which is preliminary data.</text>
</comment>
<name>A0AAE1D1U8_9GAST</name>
<dbReference type="Proteomes" id="UP001283361">
    <property type="component" value="Unassembled WGS sequence"/>
</dbReference>
<protein>
    <submittedName>
        <fullName evidence="2">Uncharacterized protein</fullName>
    </submittedName>
</protein>
<evidence type="ECO:0000256" key="1">
    <source>
        <dbReference type="SAM" id="MobiDB-lite"/>
    </source>
</evidence>
<accession>A0AAE1D1U8</accession>
<organism evidence="2 3">
    <name type="scientific">Elysia crispata</name>
    <name type="common">lettuce slug</name>
    <dbReference type="NCBI Taxonomy" id="231223"/>
    <lineage>
        <taxon>Eukaryota</taxon>
        <taxon>Metazoa</taxon>
        <taxon>Spiralia</taxon>
        <taxon>Lophotrochozoa</taxon>
        <taxon>Mollusca</taxon>
        <taxon>Gastropoda</taxon>
        <taxon>Heterobranchia</taxon>
        <taxon>Euthyneura</taxon>
        <taxon>Panpulmonata</taxon>
        <taxon>Sacoglossa</taxon>
        <taxon>Placobranchoidea</taxon>
        <taxon>Plakobranchidae</taxon>
        <taxon>Elysia</taxon>
    </lineage>
</organism>
<proteinExistence type="predicted"/>
<reference evidence="2" key="1">
    <citation type="journal article" date="2023" name="G3 (Bethesda)">
        <title>A reference genome for the long-term kleptoplast-retaining sea slug Elysia crispata morphotype clarki.</title>
        <authorList>
            <person name="Eastman K.E."/>
            <person name="Pendleton A.L."/>
            <person name="Shaikh M.A."/>
            <person name="Suttiyut T."/>
            <person name="Ogas R."/>
            <person name="Tomko P."/>
            <person name="Gavelis G."/>
            <person name="Widhalm J.R."/>
            <person name="Wisecaver J.H."/>
        </authorList>
    </citation>
    <scope>NUCLEOTIDE SEQUENCE</scope>
    <source>
        <strain evidence="2">ECLA1</strain>
    </source>
</reference>
<evidence type="ECO:0000313" key="2">
    <source>
        <dbReference type="EMBL" id="KAK3752300.1"/>
    </source>
</evidence>
<dbReference type="EMBL" id="JAWDGP010005772">
    <property type="protein sequence ID" value="KAK3752300.1"/>
    <property type="molecule type" value="Genomic_DNA"/>
</dbReference>
<gene>
    <name evidence="2" type="ORF">RRG08_011260</name>
</gene>
<feature type="region of interest" description="Disordered" evidence="1">
    <location>
        <begin position="39"/>
        <end position="58"/>
    </location>
</feature>
<evidence type="ECO:0000313" key="3">
    <source>
        <dbReference type="Proteomes" id="UP001283361"/>
    </source>
</evidence>
<keyword evidence="3" id="KW-1185">Reference proteome</keyword>
<sequence length="84" mass="9548">MAVNKAAFACLRLDPVELGGKRARVKKWRKGWVLGGTLIHGKQPQTNNTRDRRDDNNLHCRPIRSRVTIVVLASLHPTHSQTWV</sequence>
<dbReference type="AlphaFoldDB" id="A0AAE1D1U8"/>
<feature type="compositionally biased region" description="Basic and acidic residues" evidence="1">
    <location>
        <begin position="49"/>
        <end position="58"/>
    </location>
</feature>